<dbReference type="Pfam" id="PF13328">
    <property type="entry name" value="HD_4"/>
    <property type="match status" value="1"/>
</dbReference>
<dbReference type="RefSeq" id="WP_225986240.1">
    <property type="nucleotide sequence ID" value="NZ_CP031223.1"/>
</dbReference>
<dbReference type="PANTHER" id="PTHR43061:SF1">
    <property type="entry name" value="GTP DIPHOSPHOKINASE RSH1, CHLOROPLASTIC-RELATED"/>
    <property type="match status" value="1"/>
</dbReference>
<evidence type="ECO:0000256" key="1">
    <source>
        <dbReference type="ARBA" id="ARBA00007476"/>
    </source>
</evidence>
<reference evidence="4 5" key="1">
    <citation type="submission" date="2018-07" db="EMBL/GenBank/DDBJ databases">
        <title>Complete genome sequence of Psychrobacillus sp. PB01, isolated from iceberg, and comparative genome analysis of Psychrobacillus strains.</title>
        <authorList>
            <person name="Lee P.C."/>
        </authorList>
    </citation>
    <scope>NUCLEOTIDE SEQUENCE [LARGE SCALE GENOMIC DNA]</scope>
    <source>
        <strain evidence="4 5">PB01</strain>
    </source>
</reference>
<dbReference type="SUPFAM" id="SSF81271">
    <property type="entry name" value="TGS-like"/>
    <property type="match status" value="1"/>
</dbReference>
<comment type="similarity">
    <text evidence="1">Belongs to the RelA/SpoT family.</text>
</comment>
<evidence type="ECO:0000259" key="3">
    <source>
        <dbReference type="PROSITE" id="PS51831"/>
    </source>
</evidence>
<dbReference type="InterPro" id="IPR043519">
    <property type="entry name" value="NT_sf"/>
</dbReference>
<dbReference type="AlphaFoldDB" id="A0A5J6SMX5"/>
<dbReference type="InterPro" id="IPR012675">
    <property type="entry name" value="Beta-grasp_dom_sf"/>
</dbReference>
<name>A0A5J6SMX5_9BACI</name>
<dbReference type="Pfam" id="PF02824">
    <property type="entry name" value="TGS"/>
    <property type="match status" value="1"/>
</dbReference>
<accession>A0A5J6SMX5</accession>
<dbReference type="SMART" id="SM00471">
    <property type="entry name" value="HDc"/>
    <property type="match status" value="1"/>
</dbReference>
<dbReference type="InterPro" id="IPR004095">
    <property type="entry name" value="TGS"/>
</dbReference>
<dbReference type="FunFam" id="1.10.3210.10:FF:000001">
    <property type="entry name" value="GTP pyrophosphokinase RelA"/>
    <property type="match status" value="1"/>
</dbReference>
<keyword evidence="5" id="KW-1185">Reference proteome</keyword>
<keyword evidence="4" id="KW-0378">Hydrolase</keyword>
<gene>
    <name evidence="4" type="ORF">PB01_10020</name>
</gene>
<dbReference type="Proteomes" id="UP000325517">
    <property type="component" value="Chromosome"/>
</dbReference>
<evidence type="ECO:0000313" key="5">
    <source>
        <dbReference type="Proteomes" id="UP000325517"/>
    </source>
</evidence>
<organism evidence="4 5">
    <name type="scientific">Psychrobacillus glaciei</name>
    <dbReference type="NCBI Taxonomy" id="2283160"/>
    <lineage>
        <taxon>Bacteria</taxon>
        <taxon>Bacillati</taxon>
        <taxon>Bacillota</taxon>
        <taxon>Bacilli</taxon>
        <taxon>Bacillales</taxon>
        <taxon>Bacillaceae</taxon>
        <taxon>Psychrobacillus</taxon>
    </lineage>
</organism>
<sequence length="471" mass="54365">MVNDVKVLLMYKCKYLSDEEKVELQKAIEFSEKAHIYQKRATGEPYVIHPLEVCLILSEYEADLTTLICALLHDVVEDTEVSLSEIEEHFGSQVAYIVDGLTKFEKGVFEKEEYSAVNTEKLLSMAILDIRIAVVKLADRLHNMRTLAIKRIEKKIPYANETLLFFSPLAEKIGLYKMQEELEDLGFSYLNPPRYTLFKKIMNDYTQVYSEIFNQFLHHVHEEDSSEFIVHTNWKKPPLFQLYNLVSEGHNLQELFTIHITTKTTLNCYIVLGTIHSLFEPVPNQFVDKIAIENHPFLKYLETKVKIEDLILRVIIQDEATKTYYEHGVFAKLKENDIQSLSNSLLGTSIHSVKTIAKNSIAFCELISFELFQKEITVFTPKMDVIILPINSNIIDFAYALDPSLANRMSFAKVNSEFQSPQTVLQDMDIIEIHTKNKITVDAKWLHHVQTSKALKEIMGVVNKSKKILNF</sequence>
<dbReference type="GO" id="GO:0016787">
    <property type="term" value="F:hydrolase activity"/>
    <property type="evidence" value="ECO:0007669"/>
    <property type="project" value="UniProtKB-KW"/>
</dbReference>
<dbReference type="SUPFAM" id="SSF109604">
    <property type="entry name" value="HD-domain/PDEase-like"/>
    <property type="match status" value="1"/>
</dbReference>
<evidence type="ECO:0000256" key="2">
    <source>
        <dbReference type="ARBA" id="ARBA00025704"/>
    </source>
</evidence>
<protein>
    <submittedName>
        <fullName evidence="4">Bifunctional (P)ppGpp synthetase/guanosine-3',5'-bis(Diphosphate) 3'-pyrophosphohydrolase</fullName>
    </submittedName>
</protein>
<dbReference type="PANTHER" id="PTHR43061">
    <property type="entry name" value="GTP DIPHOSPHOKINASE RSH1, CHLOROPLASTIC-RELATED"/>
    <property type="match status" value="1"/>
</dbReference>
<dbReference type="Gene3D" id="3.10.20.30">
    <property type="match status" value="1"/>
</dbReference>
<dbReference type="SUPFAM" id="SSF81301">
    <property type="entry name" value="Nucleotidyltransferase"/>
    <property type="match status" value="1"/>
</dbReference>
<evidence type="ECO:0000313" key="4">
    <source>
        <dbReference type="EMBL" id="QFF99139.1"/>
    </source>
</evidence>
<dbReference type="PROSITE" id="PS51831">
    <property type="entry name" value="HD"/>
    <property type="match status" value="1"/>
</dbReference>
<dbReference type="InterPro" id="IPR012676">
    <property type="entry name" value="TGS-like"/>
</dbReference>
<comment type="pathway">
    <text evidence="2">Purine metabolism.</text>
</comment>
<dbReference type="CDD" id="cd00077">
    <property type="entry name" value="HDc"/>
    <property type="match status" value="1"/>
</dbReference>
<dbReference type="Gene3D" id="1.10.3210.10">
    <property type="entry name" value="Hypothetical protein af1432"/>
    <property type="match status" value="1"/>
</dbReference>
<dbReference type="EMBL" id="CP031223">
    <property type="protein sequence ID" value="QFF99139.1"/>
    <property type="molecule type" value="Genomic_DNA"/>
</dbReference>
<dbReference type="InterPro" id="IPR003607">
    <property type="entry name" value="HD/PDEase_dom"/>
</dbReference>
<feature type="domain" description="HD" evidence="3">
    <location>
        <begin position="46"/>
        <end position="144"/>
    </location>
</feature>
<proteinExistence type="inferred from homology"/>
<dbReference type="InterPro" id="IPR006674">
    <property type="entry name" value="HD_domain"/>
</dbReference>
<dbReference type="KEGG" id="psyo:PB01_10020"/>